<dbReference type="AlphaFoldDB" id="A0A7S4CMW2"/>
<dbReference type="EMBL" id="HBJA01037101">
    <property type="protein sequence ID" value="CAE0801481.1"/>
    <property type="molecule type" value="Transcribed_RNA"/>
</dbReference>
<proteinExistence type="predicted"/>
<name>A0A7S4CMW2_9EUGL</name>
<accession>A0A7S4CMW2</accession>
<protein>
    <submittedName>
        <fullName evidence="2">Uncharacterized protein</fullName>
    </submittedName>
</protein>
<feature type="region of interest" description="Disordered" evidence="1">
    <location>
        <begin position="66"/>
        <end position="106"/>
    </location>
</feature>
<evidence type="ECO:0000256" key="1">
    <source>
        <dbReference type="SAM" id="MobiDB-lite"/>
    </source>
</evidence>
<reference evidence="2" key="1">
    <citation type="submission" date="2021-01" db="EMBL/GenBank/DDBJ databases">
        <authorList>
            <person name="Corre E."/>
            <person name="Pelletier E."/>
            <person name="Niang G."/>
            <person name="Scheremetjew M."/>
            <person name="Finn R."/>
            <person name="Kale V."/>
            <person name="Holt S."/>
            <person name="Cochrane G."/>
            <person name="Meng A."/>
            <person name="Brown T."/>
            <person name="Cohen L."/>
        </authorList>
    </citation>
    <scope>NUCLEOTIDE SEQUENCE</scope>
    <source>
        <strain evidence="2">CCMP1594</strain>
    </source>
</reference>
<evidence type="ECO:0000313" key="2">
    <source>
        <dbReference type="EMBL" id="CAE0801481.1"/>
    </source>
</evidence>
<sequence>MLHLAGPMVSDHPPLHQEHYMSICHKLPHDMRPAPPTSFDCAIVHCLCPSLVDSFGDVQCLKKAPHNFPWHPRQRQKAKGKHTHTPTGKITNTPSPKPYTSPQLAQ</sequence>
<feature type="compositionally biased region" description="Polar residues" evidence="1">
    <location>
        <begin position="85"/>
        <end position="106"/>
    </location>
</feature>
<feature type="compositionally biased region" description="Basic residues" evidence="1">
    <location>
        <begin position="72"/>
        <end position="84"/>
    </location>
</feature>
<gene>
    <name evidence="2" type="ORF">EGYM00163_LOCUS12602</name>
</gene>
<organism evidence="2">
    <name type="scientific">Eutreptiella gymnastica</name>
    <dbReference type="NCBI Taxonomy" id="73025"/>
    <lineage>
        <taxon>Eukaryota</taxon>
        <taxon>Discoba</taxon>
        <taxon>Euglenozoa</taxon>
        <taxon>Euglenida</taxon>
        <taxon>Spirocuta</taxon>
        <taxon>Euglenophyceae</taxon>
        <taxon>Eutreptiales</taxon>
        <taxon>Eutreptiaceae</taxon>
        <taxon>Eutreptiella</taxon>
    </lineage>
</organism>